<proteinExistence type="predicted"/>
<keyword evidence="3" id="KW-1185">Reference proteome</keyword>
<dbReference type="Pfam" id="PF13400">
    <property type="entry name" value="Tad"/>
    <property type="match status" value="1"/>
</dbReference>
<gene>
    <name evidence="2" type="ORF">ABUE31_16145</name>
</gene>
<dbReference type="InterPro" id="IPR011050">
    <property type="entry name" value="Pectin_lyase_fold/virulence"/>
</dbReference>
<dbReference type="InterPro" id="IPR028087">
    <property type="entry name" value="Tad_N"/>
</dbReference>
<dbReference type="Proteomes" id="UP001556196">
    <property type="component" value="Unassembled WGS sequence"/>
</dbReference>
<evidence type="ECO:0000313" key="3">
    <source>
        <dbReference type="Proteomes" id="UP001556196"/>
    </source>
</evidence>
<sequence length="411" mass="42722">MLGSFWRSESGNFGILAAIASIPLMAGVAAAVDYTFAINKSGQLQNSLDASALAIATVYDLGMSEEELTELGIDYYKNNMGGILGDDADPFAFEDELTGDLSAIASSEGDEDFIIARGAIKHVGILGGLGWPIRSRSVVKIKRGPLACVLALDPSAAAAVKFQGSTDITLEGCVIAANSRSDTAISRGGSALLTAACTNSVGATTGIKSSSNVHLDCSGPLEHQYPSFDPLAGVVPPSYTGCQSVPGGKKKTLSPGTYCNQKFSGEITLEPGTYILRDGSIALGGNGFLKGDGVTLFLMEDAELSINGNELIQLKPPTSGPYAGIVIYQEKSNDNTISINGTSDSYVQGFIYAPGAHVFYAGNSLTTTESACLRIIGNTIEMTGNSDLKSDCGAVLGGRNMYAGRYLALVR</sequence>
<organism evidence="2 3">
    <name type="scientific">Mesorhizobium marinum</name>
    <dbReference type="NCBI Taxonomy" id="3228790"/>
    <lineage>
        <taxon>Bacteria</taxon>
        <taxon>Pseudomonadati</taxon>
        <taxon>Pseudomonadota</taxon>
        <taxon>Alphaproteobacteria</taxon>
        <taxon>Hyphomicrobiales</taxon>
        <taxon>Phyllobacteriaceae</taxon>
        <taxon>Mesorhizobium</taxon>
    </lineage>
</organism>
<feature type="domain" description="Putative Flp pilus-assembly TadG-like N-terminal" evidence="1">
    <location>
        <begin position="11"/>
        <end position="54"/>
    </location>
</feature>
<evidence type="ECO:0000259" key="1">
    <source>
        <dbReference type="Pfam" id="PF13400"/>
    </source>
</evidence>
<reference evidence="2 3" key="1">
    <citation type="submission" date="2024-06" db="EMBL/GenBank/DDBJ databases">
        <authorList>
            <person name="Tuo L."/>
        </authorList>
    </citation>
    <scope>NUCLEOTIDE SEQUENCE [LARGE SCALE GENOMIC DNA]</scope>
    <source>
        <strain evidence="2 3">ZMM04-5</strain>
    </source>
</reference>
<dbReference type="RefSeq" id="WP_367724704.1">
    <property type="nucleotide sequence ID" value="NZ_JBFOCI010000005.1"/>
</dbReference>
<dbReference type="SUPFAM" id="SSF51126">
    <property type="entry name" value="Pectin lyase-like"/>
    <property type="match status" value="1"/>
</dbReference>
<protein>
    <submittedName>
        <fullName evidence="2">TadE/TadG family type IV pilus assembly protein</fullName>
    </submittedName>
</protein>
<comment type="caution">
    <text evidence="2">The sequence shown here is derived from an EMBL/GenBank/DDBJ whole genome shotgun (WGS) entry which is preliminary data.</text>
</comment>
<accession>A0ABV3R2Q3</accession>
<dbReference type="EMBL" id="JBFOCI010000005">
    <property type="protein sequence ID" value="MEW9807523.1"/>
    <property type="molecule type" value="Genomic_DNA"/>
</dbReference>
<evidence type="ECO:0000313" key="2">
    <source>
        <dbReference type="EMBL" id="MEW9807523.1"/>
    </source>
</evidence>
<name>A0ABV3R2Q3_9HYPH</name>